<name>A0A1E8PU31_9BURK</name>
<organism evidence="1 2">
    <name type="scientific">Janthinobacterium lividum</name>
    <dbReference type="NCBI Taxonomy" id="29581"/>
    <lineage>
        <taxon>Bacteria</taxon>
        <taxon>Pseudomonadati</taxon>
        <taxon>Pseudomonadota</taxon>
        <taxon>Betaproteobacteria</taxon>
        <taxon>Burkholderiales</taxon>
        <taxon>Oxalobacteraceae</taxon>
        <taxon>Janthinobacterium</taxon>
    </lineage>
</organism>
<evidence type="ECO:0000313" key="2">
    <source>
        <dbReference type="Proteomes" id="UP000092634"/>
    </source>
</evidence>
<evidence type="ECO:0008006" key="3">
    <source>
        <dbReference type="Google" id="ProtNLM"/>
    </source>
</evidence>
<dbReference type="InterPro" id="IPR021390">
    <property type="entry name" value="DUF3025"/>
</dbReference>
<gene>
    <name evidence="1" type="ORF">BA896_009590</name>
</gene>
<reference evidence="1 2" key="1">
    <citation type="submission" date="2016-10" db="EMBL/GenBank/DDBJ databases">
        <title>Updated version of Genome Assembly of Janthinobacterium lividum ERGS5:01.</title>
        <authorList>
            <person name="Kumar R."/>
            <person name="Acharya V."/>
            <person name="Singh D."/>
        </authorList>
    </citation>
    <scope>NUCLEOTIDE SEQUENCE [LARGE SCALE GENOMIC DNA]</scope>
    <source>
        <strain evidence="1 2">ERGS5:01</strain>
    </source>
</reference>
<accession>A0A1E8PU31</accession>
<comment type="caution">
    <text evidence="1">The sequence shown here is derived from an EMBL/GenBank/DDBJ whole genome shotgun (WGS) entry which is preliminary data.</text>
</comment>
<sequence>MLPSIDWSRPWFATVLPARRQLDLQRDTVIAALNVQARALDLRNPSGLPLCFVPQADLPEGMAYEEFIGATGGVPTRDNLHDFFNALVWLTFPRIKRQLNALQAAQIALSGVGKSRGPARDGATIFDENCALLVLRDSDAGRALEAALRGHDWRSAFIMQRDKFGAGGDADADAEVWLFGHALMEKLVVPRKAITAHTRVIFAGDAYFALDAAARRAWLDERVAQDLASDGLTTADFTPLPVLGLPGWCEGQDDDFYNDAAVFRPKRKAADPERDR</sequence>
<proteinExistence type="predicted"/>
<protein>
    <recommendedName>
        <fullName evidence="3">DUF3025 domain-containing protein</fullName>
    </recommendedName>
</protein>
<evidence type="ECO:0000313" key="1">
    <source>
        <dbReference type="EMBL" id="OFJ49089.1"/>
    </source>
</evidence>
<dbReference type="Pfam" id="PF11227">
    <property type="entry name" value="DUF3025"/>
    <property type="match status" value="1"/>
</dbReference>
<dbReference type="AlphaFoldDB" id="A0A1E8PU31"/>
<dbReference type="EMBL" id="MAQB02000001">
    <property type="protein sequence ID" value="OFJ49089.1"/>
    <property type="molecule type" value="Genomic_DNA"/>
</dbReference>
<dbReference type="Proteomes" id="UP000092634">
    <property type="component" value="Unassembled WGS sequence"/>
</dbReference>